<accession>A0A7D9HZD2</accession>
<protein>
    <recommendedName>
        <fullName evidence="5">Putative nuclease HARBI1</fullName>
    </recommendedName>
    <alternativeName>
        <fullName evidence="11">Harbinger transposase-derived nuclease</fullName>
    </alternativeName>
</protein>
<evidence type="ECO:0000256" key="2">
    <source>
        <dbReference type="ARBA" id="ARBA00004123"/>
    </source>
</evidence>
<dbReference type="GO" id="GO:0004518">
    <property type="term" value="F:nuclease activity"/>
    <property type="evidence" value="ECO:0007669"/>
    <property type="project" value="UniProtKB-KW"/>
</dbReference>
<evidence type="ECO:0000256" key="4">
    <source>
        <dbReference type="ARBA" id="ARBA00006958"/>
    </source>
</evidence>
<evidence type="ECO:0000313" key="14">
    <source>
        <dbReference type="Proteomes" id="UP001152795"/>
    </source>
</evidence>
<keyword evidence="6" id="KW-0963">Cytoplasm</keyword>
<comment type="function">
    <text evidence="12">Transposase-derived protein that may have nuclease activity. Does not have transposase activity.</text>
</comment>
<comment type="subcellular location">
    <subcellularLocation>
        <location evidence="3">Cytoplasm</location>
    </subcellularLocation>
    <subcellularLocation>
        <location evidence="2">Nucleus</location>
    </subcellularLocation>
</comment>
<gene>
    <name evidence="13" type="ORF">PACLA_8A073808</name>
</gene>
<dbReference type="GO" id="GO:0005634">
    <property type="term" value="C:nucleus"/>
    <property type="evidence" value="ECO:0007669"/>
    <property type="project" value="UniProtKB-SubCell"/>
</dbReference>
<comment type="caution">
    <text evidence="13">The sequence shown here is derived from an EMBL/GenBank/DDBJ whole genome shotgun (WGS) entry which is preliminary data.</text>
</comment>
<dbReference type="Pfam" id="PF13359">
    <property type="entry name" value="DDE_Tnp_4"/>
    <property type="match status" value="1"/>
</dbReference>
<sequence>MASIEFLYYSDSDLRARYRFGREAILNIVRLIEEEIRPATNRSFPISATNQVLITLRFLATGSFLQVTGDTIAGADKSTVSRIVRRVTLAIARKLDDFVKFPGTQHEKALIKQGFYDLGGFPCVIGCVDGSHIRIVAPSANECNFVNRKGYHSINIQGICDHKGKFLNVVAKWPGATHDSHIFRTSAIGLALEGTTLDDGVLLGDSGYPCLPYLMTPYNNPITVQQRRFNRAQKCTRSSIERAFGILKRRFHLLHSEIRMAPNRVCTLVAACCVLHNIAIDYNEPMGYHDEDEDQVDLGNNYQGANRGDAVRSHITNTYF</sequence>
<proteinExistence type="inferred from homology"/>
<dbReference type="EMBL" id="CACRXK020003036">
    <property type="protein sequence ID" value="CAB3997146.1"/>
    <property type="molecule type" value="Genomic_DNA"/>
</dbReference>
<evidence type="ECO:0000313" key="13">
    <source>
        <dbReference type="EMBL" id="CAB3997146.1"/>
    </source>
</evidence>
<keyword evidence="14" id="KW-1185">Reference proteome</keyword>
<dbReference type="OrthoDB" id="5964668at2759"/>
<evidence type="ECO:0000256" key="1">
    <source>
        <dbReference type="ARBA" id="ARBA00001968"/>
    </source>
</evidence>
<evidence type="ECO:0000256" key="8">
    <source>
        <dbReference type="ARBA" id="ARBA00022723"/>
    </source>
</evidence>
<dbReference type="InterPro" id="IPR026103">
    <property type="entry name" value="HARBI1_animal"/>
</dbReference>
<dbReference type="InterPro" id="IPR045249">
    <property type="entry name" value="HARBI1-like"/>
</dbReference>
<evidence type="ECO:0000256" key="9">
    <source>
        <dbReference type="ARBA" id="ARBA00022801"/>
    </source>
</evidence>
<dbReference type="PANTHER" id="PTHR22930">
    <property type="match status" value="1"/>
</dbReference>
<name>A0A7D9HZD2_PARCT</name>
<evidence type="ECO:0000256" key="12">
    <source>
        <dbReference type="ARBA" id="ARBA00045850"/>
    </source>
</evidence>
<evidence type="ECO:0000256" key="5">
    <source>
        <dbReference type="ARBA" id="ARBA00015519"/>
    </source>
</evidence>
<dbReference type="AlphaFoldDB" id="A0A7D9HZD2"/>
<evidence type="ECO:0000256" key="6">
    <source>
        <dbReference type="ARBA" id="ARBA00022490"/>
    </source>
</evidence>
<dbReference type="InterPro" id="IPR027806">
    <property type="entry name" value="HARBI1_dom"/>
</dbReference>
<keyword evidence="9" id="KW-0378">Hydrolase</keyword>
<evidence type="ECO:0000256" key="7">
    <source>
        <dbReference type="ARBA" id="ARBA00022722"/>
    </source>
</evidence>
<keyword evidence="7" id="KW-0540">Nuclease</keyword>
<evidence type="ECO:0000256" key="3">
    <source>
        <dbReference type="ARBA" id="ARBA00004496"/>
    </source>
</evidence>
<organism evidence="13 14">
    <name type="scientific">Paramuricea clavata</name>
    <name type="common">Red gorgonian</name>
    <name type="synonym">Violescent sea-whip</name>
    <dbReference type="NCBI Taxonomy" id="317549"/>
    <lineage>
        <taxon>Eukaryota</taxon>
        <taxon>Metazoa</taxon>
        <taxon>Cnidaria</taxon>
        <taxon>Anthozoa</taxon>
        <taxon>Octocorallia</taxon>
        <taxon>Malacalcyonacea</taxon>
        <taxon>Plexauridae</taxon>
        <taxon>Paramuricea</taxon>
    </lineage>
</organism>
<dbReference type="GO" id="GO:0016787">
    <property type="term" value="F:hydrolase activity"/>
    <property type="evidence" value="ECO:0007669"/>
    <property type="project" value="UniProtKB-KW"/>
</dbReference>
<keyword evidence="8" id="KW-0479">Metal-binding</keyword>
<evidence type="ECO:0000256" key="10">
    <source>
        <dbReference type="ARBA" id="ARBA00023242"/>
    </source>
</evidence>
<comment type="cofactor">
    <cofactor evidence="1">
        <name>a divalent metal cation</name>
        <dbReference type="ChEBI" id="CHEBI:60240"/>
    </cofactor>
</comment>
<dbReference type="GO" id="GO:0005737">
    <property type="term" value="C:cytoplasm"/>
    <property type="evidence" value="ECO:0007669"/>
    <property type="project" value="UniProtKB-SubCell"/>
</dbReference>
<dbReference type="PANTHER" id="PTHR22930:SF250">
    <property type="entry name" value="NUCLEASE HARBI1-LIKE PROTEIN"/>
    <property type="match status" value="1"/>
</dbReference>
<reference evidence="13" key="1">
    <citation type="submission" date="2020-04" db="EMBL/GenBank/DDBJ databases">
        <authorList>
            <person name="Alioto T."/>
            <person name="Alioto T."/>
            <person name="Gomez Garrido J."/>
        </authorList>
    </citation>
    <scope>NUCLEOTIDE SEQUENCE</scope>
    <source>
        <strain evidence="13">A484AB</strain>
    </source>
</reference>
<keyword evidence="10" id="KW-0539">Nucleus</keyword>
<dbReference type="Proteomes" id="UP001152795">
    <property type="component" value="Unassembled WGS sequence"/>
</dbReference>
<evidence type="ECO:0000256" key="11">
    <source>
        <dbReference type="ARBA" id="ARBA00030126"/>
    </source>
</evidence>
<dbReference type="GO" id="GO:0046872">
    <property type="term" value="F:metal ion binding"/>
    <property type="evidence" value="ECO:0007669"/>
    <property type="project" value="UniProtKB-KW"/>
</dbReference>
<comment type="similarity">
    <text evidence="4">Belongs to the HARBI1 family.</text>
</comment>
<dbReference type="PRINTS" id="PR02086">
    <property type="entry name" value="PUTNUCHARBI1"/>
</dbReference>